<dbReference type="AlphaFoldDB" id="A0A485KCG6"/>
<name>A0A485KCG6_9STRA</name>
<accession>A0A485KCG6</accession>
<dbReference type="Proteomes" id="UP000332933">
    <property type="component" value="Unassembled WGS sequence"/>
</dbReference>
<feature type="compositionally biased region" description="Basic and acidic residues" evidence="1">
    <location>
        <begin position="163"/>
        <end position="174"/>
    </location>
</feature>
<sequence length="261" mass="28697">MATVNTADHTPLRKNILMPPRRRRHDDDGTSPQLDDAQLCHFAICHNQVMPAFWACFEHKDKPRCVVSSCRNMVYSKNMCMQHGGKKACMADGCKKPRRRGAYCHNHDPQKKQCAEPGCTVLARIHGLCTRHGGGRICVVAGCAKHARHPGGYCSPHFKELEDHHGGHVRRDPESPDESDDDDDNNEGHAGVAVMAPNQGAAGPAMPTHQPMWNPPPPSIPQVMSSSPHGPDNDDDDDEFPVLVSSPPLELYDLDDLDGTL</sequence>
<reference evidence="3 4" key="1">
    <citation type="submission" date="2019-03" db="EMBL/GenBank/DDBJ databases">
        <authorList>
            <person name="Gaulin E."/>
            <person name="Dumas B."/>
        </authorList>
    </citation>
    <scope>NUCLEOTIDE SEQUENCE [LARGE SCALE GENOMIC DNA]</scope>
    <source>
        <strain evidence="3">CBS 568.67</strain>
    </source>
</reference>
<feature type="region of interest" description="Disordered" evidence="1">
    <location>
        <begin position="1"/>
        <end position="31"/>
    </location>
</feature>
<dbReference type="EMBL" id="CAADRA010000220">
    <property type="protein sequence ID" value="VFT79335.1"/>
    <property type="molecule type" value="Genomic_DNA"/>
</dbReference>
<reference evidence="2" key="2">
    <citation type="submission" date="2019-06" db="EMBL/GenBank/DDBJ databases">
        <title>Genomics analysis of Aphanomyces spp. identifies a new class of oomycete effector associated with host adaptation.</title>
        <authorList>
            <person name="Gaulin E."/>
        </authorList>
    </citation>
    <scope>NUCLEOTIDE SEQUENCE</scope>
    <source>
        <strain evidence="2">CBS 578.67</strain>
    </source>
</reference>
<protein>
    <submittedName>
        <fullName evidence="3">Aste57867_2132 protein</fullName>
    </submittedName>
</protein>
<feature type="region of interest" description="Disordered" evidence="1">
    <location>
        <begin position="163"/>
        <end position="261"/>
    </location>
</feature>
<gene>
    <name evidence="3" type="primary">Aste57867_2132</name>
    <name evidence="2" type="ORF">As57867_002127</name>
    <name evidence="3" type="ORF">ASTE57867_2132</name>
</gene>
<dbReference type="PANTHER" id="PTHR31827:SF1">
    <property type="entry name" value="EMB|CAB89363.1"/>
    <property type="match status" value="1"/>
</dbReference>
<feature type="compositionally biased region" description="Acidic residues" evidence="1">
    <location>
        <begin position="175"/>
        <end position="185"/>
    </location>
</feature>
<evidence type="ECO:0000313" key="2">
    <source>
        <dbReference type="EMBL" id="KAF0717720.1"/>
    </source>
</evidence>
<keyword evidence="4" id="KW-1185">Reference proteome</keyword>
<dbReference type="PANTHER" id="PTHR31827">
    <property type="entry name" value="EMB|CAB89363.1"/>
    <property type="match status" value="1"/>
</dbReference>
<organism evidence="3 4">
    <name type="scientific">Aphanomyces stellatus</name>
    <dbReference type="NCBI Taxonomy" id="120398"/>
    <lineage>
        <taxon>Eukaryota</taxon>
        <taxon>Sar</taxon>
        <taxon>Stramenopiles</taxon>
        <taxon>Oomycota</taxon>
        <taxon>Saprolegniomycetes</taxon>
        <taxon>Saprolegniales</taxon>
        <taxon>Verrucalvaceae</taxon>
        <taxon>Aphanomyces</taxon>
    </lineage>
</organism>
<dbReference type="EMBL" id="VJMH01000220">
    <property type="protein sequence ID" value="KAF0717720.1"/>
    <property type="molecule type" value="Genomic_DNA"/>
</dbReference>
<proteinExistence type="predicted"/>
<evidence type="ECO:0000313" key="3">
    <source>
        <dbReference type="EMBL" id="VFT79335.1"/>
    </source>
</evidence>
<evidence type="ECO:0000313" key="4">
    <source>
        <dbReference type="Proteomes" id="UP000332933"/>
    </source>
</evidence>
<feature type="compositionally biased region" description="Acidic residues" evidence="1">
    <location>
        <begin position="252"/>
        <end position="261"/>
    </location>
</feature>
<evidence type="ECO:0000256" key="1">
    <source>
        <dbReference type="SAM" id="MobiDB-lite"/>
    </source>
</evidence>